<feature type="domain" description="PTS EIIB type-1" evidence="15">
    <location>
        <begin position="455"/>
        <end position="536"/>
    </location>
</feature>
<dbReference type="NCBIfam" id="TIGR00826">
    <property type="entry name" value="EIIB_glc"/>
    <property type="match status" value="1"/>
</dbReference>
<feature type="region of interest" description="Disordered" evidence="12">
    <location>
        <begin position="537"/>
        <end position="558"/>
    </location>
</feature>
<dbReference type="InterPro" id="IPR001127">
    <property type="entry name" value="PTS_EIIA_1_perm"/>
</dbReference>
<evidence type="ECO:0000256" key="8">
    <source>
        <dbReference type="ARBA" id="ARBA00022777"/>
    </source>
</evidence>
<feature type="transmembrane region" description="Helical" evidence="13">
    <location>
        <begin position="201"/>
        <end position="223"/>
    </location>
</feature>
<keyword evidence="8" id="KW-0418">Kinase</keyword>
<dbReference type="GO" id="GO:0016301">
    <property type="term" value="F:kinase activity"/>
    <property type="evidence" value="ECO:0007669"/>
    <property type="project" value="UniProtKB-KW"/>
</dbReference>
<feature type="transmembrane region" description="Helical" evidence="13">
    <location>
        <begin position="312"/>
        <end position="329"/>
    </location>
</feature>
<evidence type="ECO:0000256" key="13">
    <source>
        <dbReference type="SAM" id="Phobius"/>
    </source>
</evidence>
<feature type="transmembrane region" description="Helical" evidence="13">
    <location>
        <begin position="132"/>
        <end position="154"/>
    </location>
</feature>
<dbReference type="PANTHER" id="PTHR30009:SF24">
    <property type="entry name" value="PTS SYSTEM, IIBC COMPONENT"/>
    <property type="match status" value="1"/>
</dbReference>
<feature type="transmembrane region" description="Helical" evidence="13">
    <location>
        <begin position="235"/>
        <end position="256"/>
    </location>
</feature>
<evidence type="ECO:0000256" key="12">
    <source>
        <dbReference type="SAM" id="MobiDB-lite"/>
    </source>
</evidence>
<reference evidence="17" key="1">
    <citation type="journal article" date="2021" name="PeerJ">
        <title>Extensive microbial diversity within the chicken gut microbiome revealed by metagenomics and culture.</title>
        <authorList>
            <person name="Gilroy R."/>
            <person name="Ravi A."/>
            <person name="Getino M."/>
            <person name="Pursley I."/>
            <person name="Horton D.L."/>
            <person name="Alikhan N.F."/>
            <person name="Baker D."/>
            <person name="Gharbi K."/>
            <person name="Hall N."/>
            <person name="Watson M."/>
            <person name="Adriaenssens E.M."/>
            <person name="Foster-Nyarko E."/>
            <person name="Jarju S."/>
            <person name="Secka A."/>
            <person name="Antonio M."/>
            <person name="Oren A."/>
            <person name="Chaudhuri R.R."/>
            <person name="La Ragione R."/>
            <person name="Hildebrand F."/>
            <person name="Pallen M.J."/>
        </authorList>
    </citation>
    <scope>NUCLEOTIDE SEQUENCE</scope>
    <source>
        <strain evidence="17">ChiSxjej1B13-11774</strain>
    </source>
</reference>
<feature type="transmembrane region" description="Helical" evidence="13">
    <location>
        <begin position="175"/>
        <end position="195"/>
    </location>
</feature>
<dbReference type="Proteomes" id="UP000824048">
    <property type="component" value="Unassembled WGS sequence"/>
</dbReference>
<sequence length="711" mass="75255">MKDKIFGVLQRVGRSFMLPIALLPVAGLLLGIGSSFTNETMLEAYGLTGIIHQGTPLYTVLDIMNQCGSAVFNNLALLFAMGVAIGMAKKEKEVAALSGAIAYLVMNTAISAMINAAGGVEAMAPNTTTSMLGITTLQMGVFGGIIVGLGVAALHNRFYKTQLPQVLSFFGGTRFVPIVCTAVYLVVGIVMFYVWPVVQTGIGMLGNLVLGSGYVGTWLYGLIERALIPFGLHHVFYMPFWQTAVGGTAVIDGVTVQGAQNIFFAELASKATTEFSVSATRFMAGKFPLMIFGLPGAALAMYRAARPEKRKVVAGLLLSAALTSMLTGITEPLEFTFLFVAPAMYAVHCVYAGLAYMLMHIFNVGVGMTFSGGLIDLTLFGILQGNAKTHWIWVVIVGVFYFVLYYFTFYFMITKMNLKTPGREDDGEETKLYTRADFKEKTGVGPDASGAKSSDGVSALILQGLGGKANVSDVDCCATRLRVTVVDPAKVNDVLLRQSGASGVVHKGDGIQVIYGPQVAVIKSNLVDYMESPASDAPAAVETPAPAAEPAKKEEAPKEAVPAETLGAHLAGTVVAMADVKDEAFASGVLGDGVAIEPTEGKLVAPADATVDNLFDTHHAIGLVTEGGAELLLHIGIDTVKLNGEHFTAHVKNGQKVKKGDLLISFDIDAIKAAGYLVTTPMIVCNTDRYAAVKTLAEGEVKPGQDLLRVE</sequence>
<dbReference type="SUPFAM" id="SSF55604">
    <property type="entry name" value="Glucose permease domain IIB"/>
    <property type="match status" value="1"/>
</dbReference>
<dbReference type="PROSITE" id="PS00371">
    <property type="entry name" value="PTS_EIIA_TYPE_1_HIS"/>
    <property type="match status" value="1"/>
</dbReference>
<keyword evidence="4" id="KW-0762">Sugar transport</keyword>
<dbReference type="InterPro" id="IPR011055">
    <property type="entry name" value="Dup_hybrid_motif"/>
</dbReference>
<dbReference type="InterPro" id="IPR018113">
    <property type="entry name" value="PTrfase_EIIB_Cys"/>
</dbReference>
<dbReference type="Gene3D" id="2.70.70.10">
    <property type="entry name" value="Glucose Permease (Domain IIA)"/>
    <property type="match status" value="1"/>
</dbReference>
<evidence type="ECO:0000259" key="16">
    <source>
        <dbReference type="PROSITE" id="PS51103"/>
    </source>
</evidence>
<proteinExistence type="predicted"/>
<dbReference type="GO" id="GO:0008982">
    <property type="term" value="F:protein-N(PI)-phosphohistidine-sugar phosphotransferase activity"/>
    <property type="evidence" value="ECO:0007669"/>
    <property type="project" value="InterPro"/>
</dbReference>
<dbReference type="FunFam" id="2.70.70.10:FF:000001">
    <property type="entry name" value="PTS system glucose-specific IIA component"/>
    <property type="match status" value="1"/>
</dbReference>
<keyword evidence="2" id="KW-0813">Transport</keyword>
<feature type="domain" description="PTS EIIA type-1" evidence="14">
    <location>
        <begin position="582"/>
        <end position="686"/>
    </location>
</feature>
<name>A0A9D2JAE6_9FIRM</name>
<protein>
    <submittedName>
        <fullName evidence="17">Glucose PTS transporter subunit IIA</fullName>
    </submittedName>
</protein>
<dbReference type="EMBL" id="DXBP01000049">
    <property type="protein sequence ID" value="HIZ42428.1"/>
    <property type="molecule type" value="Genomic_DNA"/>
</dbReference>
<dbReference type="Pfam" id="PF00358">
    <property type="entry name" value="PTS_EIIA_1"/>
    <property type="match status" value="1"/>
</dbReference>
<keyword evidence="10 13" id="KW-0472">Membrane</keyword>
<keyword evidence="6" id="KW-0598">Phosphotransferase system</keyword>
<evidence type="ECO:0000256" key="2">
    <source>
        <dbReference type="ARBA" id="ARBA00022448"/>
    </source>
</evidence>
<dbReference type="Pfam" id="PF00367">
    <property type="entry name" value="PTS_EIIB"/>
    <property type="match status" value="1"/>
</dbReference>
<evidence type="ECO:0000313" key="17">
    <source>
        <dbReference type="EMBL" id="HIZ42428.1"/>
    </source>
</evidence>
<evidence type="ECO:0000256" key="1">
    <source>
        <dbReference type="ARBA" id="ARBA00004651"/>
    </source>
</evidence>
<dbReference type="InterPro" id="IPR003352">
    <property type="entry name" value="PTS_EIIC"/>
</dbReference>
<dbReference type="PROSITE" id="PS51093">
    <property type="entry name" value="PTS_EIIA_TYPE_1"/>
    <property type="match status" value="1"/>
</dbReference>
<dbReference type="PANTHER" id="PTHR30009">
    <property type="entry name" value="CYTOCHROME C-TYPE SYNTHESIS PROTEIN AND PTS TRANSMEMBRANE COMPONENT"/>
    <property type="match status" value="1"/>
</dbReference>
<accession>A0A9D2JAE6</accession>
<evidence type="ECO:0000256" key="11">
    <source>
        <dbReference type="PROSITE-ProRule" id="PRU00421"/>
    </source>
</evidence>
<dbReference type="GO" id="GO:0009401">
    <property type="term" value="P:phosphoenolpyruvate-dependent sugar phosphotransferase system"/>
    <property type="evidence" value="ECO:0007669"/>
    <property type="project" value="UniProtKB-KW"/>
</dbReference>
<evidence type="ECO:0000256" key="9">
    <source>
        <dbReference type="ARBA" id="ARBA00022989"/>
    </source>
</evidence>
<feature type="compositionally biased region" description="Low complexity" evidence="12">
    <location>
        <begin position="537"/>
        <end position="549"/>
    </location>
</feature>
<dbReference type="PROSITE" id="PS51103">
    <property type="entry name" value="PTS_EIIC_TYPE_1"/>
    <property type="match status" value="1"/>
</dbReference>
<evidence type="ECO:0000256" key="6">
    <source>
        <dbReference type="ARBA" id="ARBA00022683"/>
    </source>
</evidence>
<keyword evidence="3" id="KW-1003">Cell membrane</keyword>
<keyword evidence="7 13" id="KW-0812">Transmembrane</keyword>
<evidence type="ECO:0000256" key="10">
    <source>
        <dbReference type="ARBA" id="ARBA00023136"/>
    </source>
</evidence>
<feature type="active site" description="Phosphocysteine intermediate; for EIIB activity" evidence="11">
    <location>
        <position position="477"/>
    </location>
</feature>
<dbReference type="PROSITE" id="PS51098">
    <property type="entry name" value="PTS_EIIB_TYPE_1"/>
    <property type="match status" value="1"/>
</dbReference>
<dbReference type="Gene3D" id="3.30.1360.60">
    <property type="entry name" value="Glucose permease domain IIB"/>
    <property type="match status" value="1"/>
</dbReference>
<dbReference type="InterPro" id="IPR013013">
    <property type="entry name" value="PTS_EIIC_1"/>
</dbReference>
<dbReference type="NCBIfam" id="TIGR00830">
    <property type="entry name" value="PTBA"/>
    <property type="match status" value="1"/>
</dbReference>
<dbReference type="SUPFAM" id="SSF51261">
    <property type="entry name" value="Duplicated hybrid motif"/>
    <property type="match status" value="1"/>
</dbReference>
<dbReference type="CDD" id="cd00212">
    <property type="entry name" value="PTS_IIB_glc"/>
    <property type="match status" value="1"/>
</dbReference>
<evidence type="ECO:0000256" key="3">
    <source>
        <dbReference type="ARBA" id="ARBA00022475"/>
    </source>
</evidence>
<comment type="caution">
    <text evidence="17">The sequence shown here is derived from an EMBL/GenBank/DDBJ whole genome shotgun (WGS) entry which is preliminary data.</text>
</comment>
<reference evidence="17" key="2">
    <citation type="submission" date="2021-04" db="EMBL/GenBank/DDBJ databases">
        <authorList>
            <person name="Gilroy R."/>
        </authorList>
    </citation>
    <scope>NUCLEOTIDE SEQUENCE</scope>
    <source>
        <strain evidence="17">ChiSxjej1B13-11774</strain>
    </source>
</reference>
<keyword evidence="5" id="KW-0808">Transferase</keyword>
<feature type="domain" description="PTS EIIC type-1" evidence="16">
    <location>
        <begin position="3"/>
        <end position="425"/>
    </location>
</feature>
<evidence type="ECO:0000259" key="14">
    <source>
        <dbReference type="PROSITE" id="PS51093"/>
    </source>
</evidence>
<dbReference type="GO" id="GO:0090563">
    <property type="term" value="F:protein-phosphocysteine-sugar phosphotransferase activity"/>
    <property type="evidence" value="ECO:0007669"/>
    <property type="project" value="TreeGrafter"/>
</dbReference>
<dbReference type="Pfam" id="PF02378">
    <property type="entry name" value="PTS_EIIC"/>
    <property type="match status" value="1"/>
</dbReference>
<dbReference type="InterPro" id="IPR050429">
    <property type="entry name" value="PTS_Glucose_EIICBA"/>
</dbReference>
<comment type="subcellular location">
    <subcellularLocation>
        <location evidence="1">Cell membrane</location>
        <topology evidence="1">Multi-pass membrane protein</topology>
    </subcellularLocation>
</comment>
<dbReference type="AlphaFoldDB" id="A0A9D2JAE6"/>
<feature type="transmembrane region" description="Helical" evidence="13">
    <location>
        <begin position="287"/>
        <end position="305"/>
    </location>
</feature>
<keyword evidence="9 13" id="KW-1133">Transmembrane helix</keyword>
<evidence type="ECO:0000256" key="4">
    <source>
        <dbReference type="ARBA" id="ARBA00022597"/>
    </source>
</evidence>
<evidence type="ECO:0000259" key="15">
    <source>
        <dbReference type="PROSITE" id="PS51098"/>
    </source>
</evidence>
<evidence type="ECO:0000256" key="7">
    <source>
        <dbReference type="ARBA" id="ARBA00022692"/>
    </source>
</evidence>
<dbReference type="PROSITE" id="PS01035">
    <property type="entry name" value="PTS_EIIB_TYPE_1_CYS"/>
    <property type="match status" value="1"/>
</dbReference>
<dbReference type="InterPro" id="IPR036878">
    <property type="entry name" value="Glu_permease_IIB"/>
</dbReference>
<feature type="transmembrane region" description="Helical" evidence="13">
    <location>
        <begin position="12"/>
        <end position="32"/>
    </location>
</feature>
<feature type="transmembrane region" description="Helical" evidence="13">
    <location>
        <begin position="100"/>
        <end position="120"/>
    </location>
</feature>
<dbReference type="InterPro" id="IPR001996">
    <property type="entry name" value="PTS_IIB_1"/>
</dbReference>
<dbReference type="GO" id="GO:0005886">
    <property type="term" value="C:plasma membrane"/>
    <property type="evidence" value="ECO:0007669"/>
    <property type="project" value="UniProtKB-SubCell"/>
</dbReference>
<organism evidence="17 18">
    <name type="scientific">Candidatus Gemmiger excrementigallinarum</name>
    <dbReference type="NCBI Taxonomy" id="2838609"/>
    <lineage>
        <taxon>Bacteria</taxon>
        <taxon>Bacillati</taxon>
        <taxon>Bacillota</taxon>
        <taxon>Clostridia</taxon>
        <taxon>Eubacteriales</taxon>
        <taxon>Gemmiger</taxon>
    </lineage>
</organism>
<gene>
    <name evidence="17" type="ORF">H9811_07685</name>
</gene>
<evidence type="ECO:0000256" key="5">
    <source>
        <dbReference type="ARBA" id="ARBA00022679"/>
    </source>
</evidence>
<feature type="transmembrane region" description="Helical" evidence="13">
    <location>
        <begin position="70"/>
        <end position="88"/>
    </location>
</feature>
<feature type="transmembrane region" description="Helical" evidence="13">
    <location>
        <begin position="390"/>
        <end position="413"/>
    </location>
</feature>
<evidence type="ECO:0000313" key="18">
    <source>
        <dbReference type="Proteomes" id="UP000824048"/>
    </source>
</evidence>